<comment type="caution">
    <text evidence="2">The sequence shown here is derived from an EMBL/GenBank/DDBJ whole genome shotgun (WGS) entry which is preliminary data.</text>
</comment>
<evidence type="ECO:0000313" key="2">
    <source>
        <dbReference type="EMBL" id="GGE69128.1"/>
    </source>
</evidence>
<dbReference type="EMBL" id="BMFK01000001">
    <property type="protein sequence ID" value="GGE69128.1"/>
    <property type="molecule type" value="Genomic_DNA"/>
</dbReference>
<protein>
    <submittedName>
        <fullName evidence="2">Aminoglycoside phosphotransferase</fullName>
    </submittedName>
</protein>
<name>A0A917ARK9_9BACI</name>
<gene>
    <name evidence="2" type="ORF">GCM10007140_18990</name>
</gene>
<reference evidence="2" key="2">
    <citation type="submission" date="2020-09" db="EMBL/GenBank/DDBJ databases">
        <authorList>
            <person name="Sun Q."/>
            <person name="Zhou Y."/>
        </authorList>
    </citation>
    <scope>NUCLEOTIDE SEQUENCE</scope>
    <source>
        <strain evidence="2">CGMCC 1.12698</strain>
    </source>
</reference>
<dbReference type="Pfam" id="PF01636">
    <property type="entry name" value="APH"/>
    <property type="match status" value="1"/>
</dbReference>
<dbReference type="InterPro" id="IPR002575">
    <property type="entry name" value="Aminoglycoside_PTrfase"/>
</dbReference>
<dbReference type="SUPFAM" id="SSF56112">
    <property type="entry name" value="Protein kinase-like (PK-like)"/>
    <property type="match status" value="1"/>
</dbReference>
<reference evidence="2" key="1">
    <citation type="journal article" date="2014" name="Int. J. Syst. Evol. Microbiol.">
        <title>Complete genome sequence of Corynebacterium casei LMG S-19264T (=DSM 44701T), isolated from a smear-ripened cheese.</title>
        <authorList>
            <consortium name="US DOE Joint Genome Institute (JGI-PGF)"/>
            <person name="Walter F."/>
            <person name="Albersmeier A."/>
            <person name="Kalinowski J."/>
            <person name="Ruckert C."/>
        </authorList>
    </citation>
    <scope>NUCLEOTIDE SEQUENCE</scope>
    <source>
        <strain evidence="2">CGMCC 1.12698</strain>
    </source>
</reference>
<feature type="domain" description="Aminoglycoside phosphotransferase" evidence="1">
    <location>
        <begin position="141"/>
        <end position="217"/>
    </location>
</feature>
<keyword evidence="3" id="KW-1185">Reference proteome</keyword>
<sequence length="285" mass="33378">MNTEYMIEELHRMDILPVRHYRVKKMSGTTDKTVYRLTSVGQPSYVFKKDNPNEIIHVERFFQAYQNIELFSKLGYVDPEKRFLVYTHIEGTTHIHCGKKINWLSDLVTNFFNHYKEVEVNESWGSLVSPSSSWHAFCMENIDFARTRIQQHLTDEDYNKVKDLVDWLAQFEQEDKKYLVHGDVGVHNMVFDNEQLVGVIDPDALVGTSMYDFTYAFCSSPDDLNVETLLEAANLLNHGPINEQRLIAEVFVSLYVRIGTCIAWHPSDLEAYLEVWEYWKEKMKG</sequence>
<organism evidence="2 3">
    <name type="scientific">Priestia taiwanensis</name>
    <dbReference type="NCBI Taxonomy" id="1347902"/>
    <lineage>
        <taxon>Bacteria</taxon>
        <taxon>Bacillati</taxon>
        <taxon>Bacillota</taxon>
        <taxon>Bacilli</taxon>
        <taxon>Bacillales</taxon>
        <taxon>Bacillaceae</taxon>
        <taxon>Priestia</taxon>
    </lineage>
</organism>
<proteinExistence type="predicted"/>
<accession>A0A917ARK9</accession>
<evidence type="ECO:0000259" key="1">
    <source>
        <dbReference type="Pfam" id="PF01636"/>
    </source>
</evidence>
<evidence type="ECO:0000313" key="3">
    <source>
        <dbReference type="Proteomes" id="UP000605259"/>
    </source>
</evidence>
<dbReference type="AlphaFoldDB" id="A0A917ARK9"/>
<dbReference type="Gene3D" id="3.90.1200.10">
    <property type="match status" value="1"/>
</dbReference>
<dbReference type="Proteomes" id="UP000605259">
    <property type="component" value="Unassembled WGS sequence"/>
</dbReference>
<dbReference type="RefSeq" id="WP_188388123.1">
    <property type="nucleotide sequence ID" value="NZ_BMFK01000001.1"/>
</dbReference>
<dbReference type="InterPro" id="IPR011009">
    <property type="entry name" value="Kinase-like_dom_sf"/>
</dbReference>